<keyword evidence="1" id="KW-0472">Membrane</keyword>
<comment type="caution">
    <text evidence="3">The sequence shown here is derived from an EMBL/GenBank/DDBJ whole genome shotgun (WGS) entry which is preliminary data.</text>
</comment>
<keyword evidence="1" id="KW-1133">Transmembrane helix</keyword>
<dbReference type="Proteomes" id="UP000322976">
    <property type="component" value="Unassembled WGS sequence"/>
</dbReference>
<dbReference type="RefSeq" id="WP_149545149.1">
    <property type="nucleotide sequence ID" value="NZ_VTPS01000008.1"/>
</dbReference>
<feature type="transmembrane region" description="Helical" evidence="1">
    <location>
        <begin position="37"/>
        <end position="58"/>
    </location>
</feature>
<sequence length="196" mass="21309">MINYFWFTLIGISAIVGVLTGRIDQLNQAIMNGAKDAVEISIGLIGIMGLWLGIMRIAEHSGLINLLSRALYPVLKPLFKELPEDNMAMGAMIMNLSANTLGLGNAATPMGIKAMEELQRLNPDKESASDAMCMFLVLNTECVQFMPTTMIAIRAVEGSKDPAAIVLPIMISSITAAAMSVIVTLLIRMAYRRYKV</sequence>
<evidence type="ECO:0000313" key="4">
    <source>
        <dbReference type="Proteomes" id="UP000322976"/>
    </source>
</evidence>
<evidence type="ECO:0000313" key="3">
    <source>
        <dbReference type="EMBL" id="TZE82132.1"/>
    </source>
</evidence>
<dbReference type="InterPro" id="IPR011642">
    <property type="entry name" value="Gate_dom"/>
</dbReference>
<dbReference type="EMBL" id="VTPS01000008">
    <property type="protein sequence ID" value="TZE82132.1"/>
    <property type="molecule type" value="Genomic_DNA"/>
</dbReference>
<feature type="domain" description="Nucleoside transporter/FeoB GTPase Gate" evidence="2">
    <location>
        <begin position="42"/>
        <end position="151"/>
    </location>
</feature>
<keyword evidence="1" id="KW-0812">Transmembrane</keyword>
<feature type="transmembrane region" description="Helical" evidence="1">
    <location>
        <begin position="6"/>
        <end position="25"/>
    </location>
</feature>
<accession>A0A5D8QC72</accession>
<keyword evidence="4" id="KW-1185">Reference proteome</keyword>
<evidence type="ECO:0000259" key="2">
    <source>
        <dbReference type="Pfam" id="PF07670"/>
    </source>
</evidence>
<reference evidence="3 4" key="1">
    <citation type="submission" date="2019-08" db="EMBL/GenBank/DDBJ databases">
        <title>Calorimonas adulescens gen. nov., sp. nov., an anaerobic thermophilic bacterium from Sakhalin hot spring.</title>
        <authorList>
            <person name="Khomyakova M.A."/>
            <person name="Merkel A.Y."/>
            <person name="Novikov A."/>
            <person name="Bonch-Osmolovskaya E.A."/>
            <person name="Slobodkin A.I."/>
        </authorList>
    </citation>
    <scope>NUCLEOTIDE SEQUENCE [LARGE SCALE GENOMIC DNA]</scope>
    <source>
        <strain evidence="3 4">A05MB</strain>
    </source>
</reference>
<evidence type="ECO:0000256" key="1">
    <source>
        <dbReference type="SAM" id="Phobius"/>
    </source>
</evidence>
<gene>
    <name evidence="3" type="ORF">FWJ32_06485</name>
</gene>
<feature type="transmembrane region" description="Helical" evidence="1">
    <location>
        <begin position="165"/>
        <end position="187"/>
    </location>
</feature>
<dbReference type="Pfam" id="PF07670">
    <property type="entry name" value="Gate"/>
    <property type="match status" value="1"/>
</dbReference>
<name>A0A5D8QC72_9THEO</name>
<dbReference type="AlphaFoldDB" id="A0A5D8QC72"/>
<organism evidence="3 4">
    <name type="scientific">Calorimonas adulescens</name>
    <dbReference type="NCBI Taxonomy" id="2606906"/>
    <lineage>
        <taxon>Bacteria</taxon>
        <taxon>Bacillati</taxon>
        <taxon>Bacillota</taxon>
        <taxon>Clostridia</taxon>
        <taxon>Thermoanaerobacterales</taxon>
        <taxon>Thermoanaerobacteraceae</taxon>
        <taxon>Calorimonas</taxon>
    </lineage>
</organism>
<protein>
    <submittedName>
        <fullName evidence="3">Nucleoside recognition protein</fullName>
    </submittedName>
</protein>
<proteinExistence type="predicted"/>